<dbReference type="InterPro" id="IPR027079">
    <property type="entry name" value="Tfb1/GTF2H1"/>
</dbReference>
<dbReference type="SUPFAM" id="SSF50729">
    <property type="entry name" value="PH domain-like"/>
    <property type="match status" value="1"/>
</dbReference>
<dbReference type="AlphaFoldDB" id="A0AAN7BR42"/>
<dbReference type="FunFam" id="2.30.29.30:FF:000406">
    <property type="entry name" value="Putative RNA polymerase II transcription factor related protein"/>
    <property type="match status" value="1"/>
</dbReference>
<dbReference type="InterPro" id="IPR013876">
    <property type="entry name" value="TFIIH_BTF_p62_N"/>
</dbReference>
<proteinExistence type="inferred from homology"/>
<evidence type="ECO:0000313" key="9">
    <source>
        <dbReference type="EMBL" id="KAK4227558.1"/>
    </source>
</evidence>
<dbReference type="GO" id="GO:0006289">
    <property type="term" value="P:nucleotide-excision repair"/>
    <property type="evidence" value="ECO:0007669"/>
    <property type="project" value="InterPro"/>
</dbReference>
<gene>
    <name evidence="9" type="ORF">QBC38DRAFT_477271</name>
</gene>
<dbReference type="PANTHER" id="PTHR12856">
    <property type="entry name" value="TRANSCRIPTION INITIATION FACTOR IIH-RELATED"/>
    <property type="match status" value="1"/>
</dbReference>
<reference evidence="9" key="1">
    <citation type="journal article" date="2023" name="Mol. Phylogenet. Evol.">
        <title>Genome-scale phylogeny and comparative genomics of the fungal order Sordariales.</title>
        <authorList>
            <person name="Hensen N."/>
            <person name="Bonometti L."/>
            <person name="Westerberg I."/>
            <person name="Brannstrom I.O."/>
            <person name="Guillou S."/>
            <person name="Cros-Aarteil S."/>
            <person name="Calhoun S."/>
            <person name="Haridas S."/>
            <person name="Kuo A."/>
            <person name="Mondo S."/>
            <person name="Pangilinan J."/>
            <person name="Riley R."/>
            <person name="LaButti K."/>
            <person name="Andreopoulos B."/>
            <person name="Lipzen A."/>
            <person name="Chen C."/>
            <person name="Yan M."/>
            <person name="Daum C."/>
            <person name="Ng V."/>
            <person name="Clum A."/>
            <person name="Steindorff A."/>
            <person name="Ohm R.A."/>
            <person name="Martin F."/>
            <person name="Silar P."/>
            <person name="Natvig D.O."/>
            <person name="Lalanne C."/>
            <person name="Gautier V."/>
            <person name="Ament-Velasquez S.L."/>
            <person name="Kruys A."/>
            <person name="Hutchinson M.I."/>
            <person name="Powell A.J."/>
            <person name="Barry K."/>
            <person name="Miller A.N."/>
            <person name="Grigoriev I.V."/>
            <person name="Debuchy R."/>
            <person name="Gladieux P."/>
            <person name="Hiltunen Thoren M."/>
            <person name="Johannesson H."/>
        </authorList>
    </citation>
    <scope>NUCLEOTIDE SEQUENCE</scope>
    <source>
        <strain evidence="9">CBS 990.96</strain>
    </source>
</reference>
<evidence type="ECO:0000313" key="10">
    <source>
        <dbReference type="Proteomes" id="UP001301958"/>
    </source>
</evidence>
<keyword evidence="6" id="KW-0539">Nucleus</keyword>
<dbReference type="SUPFAM" id="SSF140383">
    <property type="entry name" value="BSD domain-like"/>
    <property type="match status" value="1"/>
</dbReference>
<dbReference type="CDD" id="cd13229">
    <property type="entry name" value="PH_TFIIH"/>
    <property type="match status" value="1"/>
</dbReference>
<dbReference type="InterPro" id="IPR005607">
    <property type="entry name" value="BSD_dom"/>
</dbReference>
<evidence type="ECO:0000256" key="2">
    <source>
        <dbReference type="ARBA" id="ARBA00009448"/>
    </source>
</evidence>
<comment type="caution">
    <text evidence="9">The sequence shown here is derived from an EMBL/GenBank/DDBJ whole genome shotgun (WGS) entry which is preliminary data.</text>
</comment>
<dbReference type="InterPro" id="IPR011993">
    <property type="entry name" value="PH-like_dom_sf"/>
</dbReference>
<evidence type="ECO:0000256" key="4">
    <source>
        <dbReference type="ARBA" id="ARBA00023015"/>
    </source>
</evidence>
<comment type="similarity">
    <text evidence="2">Belongs to the TFB1 family.</text>
</comment>
<feature type="region of interest" description="Disordered" evidence="7">
    <location>
        <begin position="112"/>
        <end position="133"/>
    </location>
</feature>
<reference evidence="9" key="2">
    <citation type="submission" date="2023-05" db="EMBL/GenBank/DDBJ databases">
        <authorList>
            <consortium name="Lawrence Berkeley National Laboratory"/>
            <person name="Steindorff A."/>
            <person name="Hensen N."/>
            <person name="Bonometti L."/>
            <person name="Westerberg I."/>
            <person name="Brannstrom I.O."/>
            <person name="Guillou S."/>
            <person name="Cros-Aarteil S."/>
            <person name="Calhoun S."/>
            <person name="Haridas S."/>
            <person name="Kuo A."/>
            <person name="Mondo S."/>
            <person name="Pangilinan J."/>
            <person name="Riley R."/>
            <person name="Labutti K."/>
            <person name="Andreopoulos B."/>
            <person name="Lipzen A."/>
            <person name="Chen C."/>
            <person name="Yanf M."/>
            <person name="Daum C."/>
            <person name="Ng V."/>
            <person name="Clum A."/>
            <person name="Ohm R."/>
            <person name="Martin F."/>
            <person name="Silar P."/>
            <person name="Natvig D."/>
            <person name="Lalanne C."/>
            <person name="Gautier V."/>
            <person name="Ament-Velasquez S.L."/>
            <person name="Kruys A."/>
            <person name="Hutchinson M.I."/>
            <person name="Powell A.J."/>
            <person name="Barry K."/>
            <person name="Miller A.N."/>
            <person name="Grigoriev I.V."/>
            <person name="Debuchy R."/>
            <person name="Gladieux P."/>
            <person name="Thoren M.H."/>
            <person name="Johannesson H."/>
        </authorList>
    </citation>
    <scope>NUCLEOTIDE SEQUENCE</scope>
    <source>
        <strain evidence="9">CBS 990.96</strain>
    </source>
</reference>
<evidence type="ECO:0000256" key="1">
    <source>
        <dbReference type="ARBA" id="ARBA00004123"/>
    </source>
</evidence>
<dbReference type="Gene3D" id="2.30.29.30">
    <property type="entry name" value="Pleckstrin-homology domain (PH domain)/Phosphotyrosine-binding domain (PTB)"/>
    <property type="match status" value="1"/>
</dbReference>
<evidence type="ECO:0000256" key="5">
    <source>
        <dbReference type="ARBA" id="ARBA00023163"/>
    </source>
</evidence>
<dbReference type="Pfam" id="PF03909">
    <property type="entry name" value="BSD"/>
    <property type="match status" value="2"/>
</dbReference>
<keyword evidence="3" id="KW-0677">Repeat</keyword>
<dbReference type="EMBL" id="MU865329">
    <property type="protein sequence ID" value="KAK4227558.1"/>
    <property type="molecule type" value="Genomic_DNA"/>
</dbReference>
<keyword evidence="5" id="KW-0804">Transcription</keyword>
<evidence type="ECO:0000256" key="6">
    <source>
        <dbReference type="ARBA" id="ARBA00023242"/>
    </source>
</evidence>
<comment type="subcellular location">
    <subcellularLocation>
        <location evidence="1">Nucleus</location>
    </subcellularLocation>
</comment>
<keyword evidence="4" id="KW-0805">Transcription regulation</keyword>
<dbReference type="Proteomes" id="UP001301958">
    <property type="component" value="Unassembled WGS sequence"/>
</dbReference>
<sequence length="651" mass="71830">MALPEIPKGRTSYKKKEGILTLTDDRQSLIWSPLPANGPPTVSLALDKILNLKQTPDTSPKVILKIIEKPKTPKEQEGQSFMFQFTSPSEARTEANALRDLLSQLLAELRGGDAPKPVQPASGGATPSAKPPSMRWFDDDSLKADIDLQLSLLKKDIDLAKTHSEALALKSDAISDAAFNTQFWSSRVGLLRAHAFELHQKKGSYNVLSTVKPRAENGEFKLSLSPEQIQSILHQHPLVRRIYNENVPKLTEPEFWSRFFLSKLAKQLRGERITDVDNSDALFDRYLGADNSLGFASKITAAQHVPAIIDLEANEENQGGFKGGNRKDAEMRPRANIPIIKTLNSLSEKIMADVAPADFVATPIGTTPAPDAAPDKPNMDETRVFSELALHDLRGDTEAGRIKLNVKDQPEFFSNHGGDTNNNLSLSEENDDASIFAKQNPEEVLFDVIADLETIPDDGAGGIDLHTCIGVNDDSESDTNTLDKKPLRVGSKAARKAAELQILDGMRKARTENIAHNSSDNTSLMESPMGIPPDITERCYLTQAATTEFLKQFWTAFLSEESPEKQQSLKGHIESLKKCIERIESITADAEKVRVQVAERRKKEIQEVYQKTGKKLKWVPPKGGKEQVMALFEATLGALEKAIGLYTPRGV</sequence>
<dbReference type="GO" id="GO:0006351">
    <property type="term" value="P:DNA-templated transcription"/>
    <property type="evidence" value="ECO:0007669"/>
    <property type="project" value="InterPro"/>
</dbReference>
<accession>A0AAN7BR42</accession>
<organism evidence="9 10">
    <name type="scientific">Podospora fimiseda</name>
    <dbReference type="NCBI Taxonomy" id="252190"/>
    <lineage>
        <taxon>Eukaryota</taxon>
        <taxon>Fungi</taxon>
        <taxon>Dikarya</taxon>
        <taxon>Ascomycota</taxon>
        <taxon>Pezizomycotina</taxon>
        <taxon>Sordariomycetes</taxon>
        <taxon>Sordariomycetidae</taxon>
        <taxon>Sordariales</taxon>
        <taxon>Podosporaceae</taxon>
        <taxon>Podospora</taxon>
    </lineage>
</organism>
<dbReference type="Pfam" id="PF08567">
    <property type="entry name" value="PH_TFIIH"/>
    <property type="match status" value="1"/>
</dbReference>
<keyword evidence="10" id="KW-1185">Reference proteome</keyword>
<protein>
    <recommendedName>
        <fullName evidence="8">BSD domain-containing protein</fullName>
    </recommendedName>
</protein>
<dbReference type="Gene3D" id="1.10.3970.10">
    <property type="entry name" value="BSD domain"/>
    <property type="match status" value="1"/>
</dbReference>
<evidence type="ECO:0000256" key="3">
    <source>
        <dbReference type="ARBA" id="ARBA00022737"/>
    </source>
</evidence>
<name>A0AAN7BR42_9PEZI</name>
<feature type="domain" description="BSD" evidence="8">
    <location>
        <begin position="216"/>
        <end position="267"/>
    </location>
</feature>
<dbReference type="SMART" id="SM00751">
    <property type="entry name" value="BSD"/>
    <property type="match status" value="2"/>
</dbReference>
<evidence type="ECO:0000256" key="7">
    <source>
        <dbReference type="SAM" id="MobiDB-lite"/>
    </source>
</evidence>
<dbReference type="InterPro" id="IPR035925">
    <property type="entry name" value="BSD_dom_sf"/>
</dbReference>
<dbReference type="GO" id="GO:0000439">
    <property type="term" value="C:transcription factor TFIIH core complex"/>
    <property type="evidence" value="ECO:0007669"/>
    <property type="project" value="InterPro"/>
</dbReference>
<evidence type="ECO:0000259" key="8">
    <source>
        <dbReference type="PROSITE" id="PS50858"/>
    </source>
</evidence>
<dbReference type="PROSITE" id="PS50858">
    <property type="entry name" value="BSD"/>
    <property type="match status" value="1"/>
</dbReference>